<proteinExistence type="predicted"/>
<dbReference type="PANTHER" id="PTHR37943:SF1">
    <property type="entry name" value="PROTEIN VES"/>
    <property type="match status" value="1"/>
</dbReference>
<organism evidence="1 2">
    <name type="scientific">Kocuria dechangensis</name>
    <dbReference type="NCBI Taxonomy" id="1176249"/>
    <lineage>
        <taxon>Bacteria</taxon>
        <taxon>Bacillati</taxon>
        <taxon>Actinomycetota</taxon>
        <taxon>Actinomycetes</taxon>
        <taxon>Micrococcales</taxon>
        <taxon>Micrococcaceae</taxon>
        <taxon>Kocuria</taxon>
    </lineage>
</organism>
<dbReference type="InterPro" id="IPR010282">
    <property type="entry name" value="Uncharacterised_HutD/Ves"/>
</dbReference>
<accession>A0A917GYD9</accession>
<dbReference type="RefSeq" id="WP_188537738.1">
    <property type="nucleotide sequence ID" value="NZ_BMEQ01000013.1"/>
</dbReference>
<dbReference type="SUPFAM" id="SSF51182">
    <property type="entry name" value="RmlC-like cupins"/>
    <property type="match status" value="1"/>
</dbReference>
<protein>
    <recommendedName>
        <fullName evidence="3">HutD family protein</fullName>
    </recommendedName>
</protein>
<dbReference type="Proteomes" id="UP000638848">
    <property type="component" value="Unassembled WGS sequence"/>
</dbReference>
<dbReference type="InterPro" id="IPR014710">
    <property type="entry name" value="RmlC-like_jellyroll"/>
</dbReference>
<keyword evidence="2" id="KW-1185">Reference proteome</keyword>
<dbReference type="AlphaFoldDB" id="A0A917GYD9"/>
<dbReference type="InterPro" id="IPR011051">
    <property type="entry name" value="RmlC_Cupin_sf"/>
</dbReference>
<gene>
    <name evidence="1" type="ORF">GCM10011374_25240</name>
</gene>
<reference evidence="1" key="2">
    <citation type="submission" date="2020-09" db="EMBL/GenBank/DDBJ databases">
        <authorList>
            <person name="Sun Q."/>
            <person name="Zhou Y."/>
        </authorList>
    </citation>
    <scope>NUCLEOTIDE SEQUENCE</scope>
    <source>
        <strain evidence="1">CGMCC 1.12187</strain>
    </source>
</reference>
<dbReference type="Gene3D" id="2.60.120.10">
    <property type="entry name" value="Jelly Rolls"/>
    <property type="match status" value="1"/>
</dbReference>
<sequence length="195" mass="19977">MTGSPASPAPAVLRAADLRATPWGGGTVREIATGGGDPGGGAGWRLGLADVEGPGELSPVPGTERVLTVVDGELLVLDVDGREQGLERHRPFRLPGDVPVAAALPTGPVRVLDVVARREAVRAHVVVLELSKKRPHPVFAGQFAVLLAGRAVVTADGAETGLAVYDTVRGAEPESPEITGRGFLAVVSLDPVTPS</sequence>
<evidence type="ECO:0000313" key="2">
    <source>
        <dbReference type="Proteomes" id="UP000638848"/>
    </source>
</evidence>
<evidence type="ECO:0008006" key="3">
    <source>
        <dbReference type="Google" id="ProtNLM"/>
    </source>
</evidence>
<dbReference type="EMBL" id="BMEQ01000013">
    <property type="protein sequence ID" value="GGG61207.1"/>
    <property type="molecule type" value="Genomic_DNA"/>
</dbReference>
<evidence type="ECO:0000313" key="1">
    <source>
        <dbReference type="EMBL" id="GGG61207.1"/>
    </source>
</evidence>
<reference evidence="1" key="1">
    <citation type="journal article" date="2014" name="Int. J. Syst. Evol. Microbiol.">
        <title>Complete genome sequence of Corynebacterium casei LMG S-19264T (=DSM 44701T), isolated from a smear-ripened cheese.</title>
        <authorList>
            <consortium name="US DOE Joint Genome Institute (JGI-PGF)"/>
            <person name="Walter F."/>
            <person name="Albersmeier A."/>
            <person name="Kalinowski J."/>
            <person name="Ruckert C."/>
        </authorList>
    </citation>
    <scope>NUCLEOTIDE SEQUENCE</scope>
    <source>
        <strain evidence="1">CGMCC 1.12187</strain>
    </source>
</reference>
<dbReference type="Pfam" id="PF05962">
    <property type="entry name" value="HutD"/>
    <property type="match status" value="1"/>
</dbReference>
<name>A0A917GYD9_9MICC</name>
<comment type="caution">
    <text evidence="1">The sequence shown here is derived from an EMBL/GenBank/DDBJ whole genome shotgun (WGS) entry which is preliminary data.</text>
</comment>
<dbReference type="PANTHER" id="PTHR37943">
    <property type="entry name" value="PROTEIN VES"/>
    <property type="match status" value="1"/>
</dbReference>